<name>A0AAD1W6U0_PELCU</name>
<dbReference type="AlphaFoldDB" id="A0AAD1W6U0"/>
<dbReference type="EMBL" id="OW240916">
    <property type="protein sequence ID" value="CAH2291546.1"/>
    <property type="molecule type" value="Genomic_DNA"/>
</dbReference>
<proteinExistence type="predicted"/>
<evidence type="ECO:0000313" key="2">
    <source>
        <dbReference type="Proteomes" id="UP001295444"/>
    </source>
</evidence>
<protein>
    <submittedName>
        <fullName evidence="1">Uncharacterized protein</fullName>
    </submittedName>
</protein>
<keyword evidence="2" id="KW-1185">Reference proteome</keyword>
<dbReference type="Proteomes" id="UP001295444">
    <property type="component" value="Chromosome 05"/>
</dbReference>
<reference evidence="1" key="1">
    <citation type="submission" date="2022-03" db="EMBL/GenBank/DDBJ databases">
        <authorList>
            <person name="Alioto T."/>
            <person name="Alioto T."/>
            <person name="Gomez Garrido J."/>
        </authorList>
    </citation>
    <scope>NUCLEOTIDE SEQUENCE</scope>
</reference>
<accession>A0AAD1W6U0</accession>
<evidence type="ECO:0000313" key="1">
    <source>
        <dbReference type="EMBL" id="CAH2291546.1"/>
    </source>
</evidence>
<sequence length="80" mass="9327">MGIKTQFGACLPVRLAGCKPNPPVFYTTFLLLERFPRNVHLPRSRCVFINAQCHYSTAKYCDIRHEYEPASKYNRTRSVF</sequence>
<gene>
    <name evidence="1" type="ORF">PECUL_23A001861</name>
</gene>
<organism evidence="1 2">
    <name type="scientific">Pelobates cultripes</name>
    <name type="common">Western spadefoot toad</name>
    <dbReference type="NCBI Taxonomy" id="61616"/>
    <lineage>
        <taxon>Eukaryota</taxon>
        <taxon>Metazoa</taxon>
        <taxon>Chordata</taxon>
        <taxon>Craniata</taxon>
        <taxon>Vertebrata</taxon>
        <taxon>Euteleostomi</taxon>
        <taxon>Amphibia</taxon>
        <taxon>Batrachia</taxon>
        <taxon>Anura</taxon>
        <taxon>Pelobatoidea</taxon>
        <taxon>Pelobatidae</taxon>
        <taxon>Pelobates</taxon>
    </lineage>
</organism>